<dbReference type="EnsemblMetazoa" id="CapteT221291">
    <property type="protein sequence ID" value="CapteP221291"/>
    <property type="gene ID" value="CapteG221291"/>
</dbReference>
<dbReference type="PANTHER" id="PTHR12790:SF0">
    <property type="entry name" value="RNA POLYMERASE I-SPECIFIC TRANSCRIPTION INITIATION FACTOR RRN3-RELATED"/>
    <property type="match status" value="1"/>
</dbReference>
<dbReference type="FunCoup" id="R7TLI9">
    <property type="interactions" value="1589"/>
</dbReference>
<dbReference type="EMBL" id="AMQN01002516">
    <property type="status" value="NOT_ANNOTATED_CDS"/>
    <property type="molecule type" value="Genomic_DNA"/>
</dbReference>
<dbReference type="OrthoDB" id="26970at2759"/>
<dbReference type="GO" id="GO:0001181">
    <property type="term" value="F:RNA polymerase I general transcription initiation factor activity"/>
    <property type="evidence" value="ECO:0007669"/>
    <property type="project" value="InterPro"/>
</dbReference>
<evidence type="ECO:0000256" key="1">
    <source>
        <dbReference type="ARBA" id="ARBA00010098"/>
    </source>
</evidence>
<reference evidence="4" key="1">
    <citation type="submission" date="2012-12" db="EMBL/GenBank/DDBJ databases">
        <authorList>
            <person name="Hellsten U."/>
            <person name="Grimwood J."/>
            <person name="Chapman J.A."/>
            <person name="Shapiro H."/>
            <person name="Aerts A."/>
            <person name="Otillar R.P."/>
            <person name="Terry A.Y."/>
            <person name="Boore J.L."/>
            <person name="Simakov O."/>
            <person name="Marletaz F."/>
            <person name="Cho S.-J."/>
            <person name="Edsinger-Gonzales E."/>
            <person name="Havlak P."/>
            <person name="Kuo D.-H."/>
            <person name="Larsson T."/>
            <person name="Lv J."/>
            <person name="Arendt D."/>
            <person name="Savage R."/>
            <person name="Osoegawa K."/>
            <person name="de Jong P."/>
            <person name="Lindberg D.R."/>
            <person name="Seaver E.C."/>
            <person name="Weisblat D.A."/>
            <person name="Putnam N.H."/>
            <person name="Grigoriev I.V."/>
            <person name="Rokhsar D.S."/>
        </authorList>
    </citation>
    <scope>NUCLEOTIDE SEQUENCE</scope>
    <source>
        <strain evidence="4">I ESC-2004</strain>
    </source>
</reference>
<dbReference type="PANTHER" id="PTHR12790">
    <property type="entry name" value="TRANSCRIPTION INITIATION FACTOR IA RRN3"/>
    <property type="match status" value="1"/>
</dbReference>
<evidence type="ECO:0000313" key="2">
    <source>
        <dbReference type="EMBL" id="ELT94357.1"/>
    </source>
</evidence>
<proteinExistence type="inferred from homology"/>
<dbReference type="GO" id="GO:0001042">
    <property type="term" value="F:RNA polymerase I core binding"/>
    <property type="evidence" value="ECO:0007669"/>
    <property type="project" value="TreeGrafter"/>
</dbReference>
<accession>R7TLI9</accession>
<dbReference type="GO" id="GO:0006361">
    <property type="term" value="P:transcription initiation at RNA polymerase I promoter"/>
    <property type="evidence" value="ECO:0007669"/>
    <property type="project" value="InterPro"/>
</dbReference>
<evidence type="ECO:0008006" key="5">
    <source>
        <dbReference type="Google" id="ProtNLM"/>
    </source>
</evidence>
<sequence>MSQALADLRSYDVLVILNEMKEGKSKRYNLLLNQFSNPQTSPQFYMAALQGLKDCVSVLRQEFDAVVGTLLKMDWLKQTAEVITLYKALILDLIAAHTYYLNPCLRMIVLSFTPKILPSDIDKIQGDHIRTANEQAFLHLHDLLQSLSKIVPMATRALIPLMAECQPYLKKSAYQQECYFRNLLKITGYAPTLRSTVLTIIIDRLMKLDVCASREAIQEAEENTTEAQMFAMDLNEEKIVEVKPMQHAEADRLDQIMHLLLYYIHFVCYEKDELKWTECKTIFRELLTVFDKIVVKTYASSHTQFFMFYICSFNDLLVEGFLDYLWKRVQNPSHGMVFRQASVAYMASFIARAKYVNGSSVTACLDLLVAWIHNYIKNSSDSVKVDIEHHGTFYSVCQALFYILVFRHKELLASSKGVKRVQGFNLQTIVTCRLNPLKFCLPIIANTFVSIARIHQLAFCDTVMEKNRRQHLPIAAQDKMMQHNPLDSFFPFDPYILTRSKDFITELYQEFEGNVMEEGHEGMEDEELDLYEHKESASVAMALSASSLPKSPPDFMMYGTSPGFHHP</sequence>
<dbReference type="AlphaFoldDB" id="R7TLI9"/>
<organism evidence="2">
    <name type="scientific">Capitella teleta</name>
    <name type="common">Polychaete worm</name>
    <dbReference type="NCBI Taxonomy" id="283909"/>
    <lineage>
        <taxon>Eukaryota</taxon>
        <taxon>Metazoa</taxon>
        <taxon>Spiralia</taxon>
        <taxon>Lophotrochozoa</taxon>
        <taxon>Annelida</taxon>
        <taxon>Polychaeta</taxon>
        <taxon>Sedentaria</taxon>
        <taxon>Scolecida</taxon>
        <taxon>Capitellidae</taxon>
        <taxon>Capitella</taxon>
    </lineage>
</organism>
<dbReference type="HOGENOM" id="CLU_010579_3_1_1"/>
<dbReference type="Pfam" id="PF05327">
    <property type="entry name" value="RRN3"/>
    <property type="match status" value="1"/>
</dbReference>
<dbReference type="Proteomes" id="UP000014760">
    <property type="component" value="Unassembled WGS sequence"/>
</dbReference>
<dbReference type="OMA" id="FKHFYAA"/>
<reference evidence="3" key="3">
    <citation type="submission" date="2015-06" db="UniProtKB">
        <authorList>
            <consortium name="EnsemblMetazoa"/>
        </authorList>
    </citation>
    <scope>IDENTIFICATION</scope>
</reference>
<evidence type="ECO:0000313" key="4">
    <source>
        <dbReference type="Proteomes" id="UP000014760"/>
    </source>
</evidence>
<dbReference type="InterPro" id="IPR007991">
    <property type="entry name" value="RNA_pol_I_trans_ini_fac_RRN3"/>
</dbReference>
<protein>
    <recommendedName>
        <fullName evidence="5">RNA polymerase I-specific transcription initiation factor RRN3</fullName>
    </recommendedName>
</protein>
<dbReference type="STRING" id="283909.R7TLI9"/>
<reference evidence="2 4" key="2">
    <citation type="journal article" date="2013" name="Nature">
        <title>Insights into bilaterian evolution from three spiralian genomes.</title>
        <authorList>
            <person name="Simakov O."/>
            <person name="Marletaz F."/>
            <person name="Cho S.J."/>
            <person name="Edsinger-Gonzales E."/>
            <person name="Havlak P."/>
            <person name="Hellsten U."/>
            <person name="Kuo D.H."/>
            <person name="Larsson T."/>
            <person name="Lv J."/>
            <person name="Arendt D."/>
            <person name="Savage R."/>
            <person name="Osoegawa K."/>
            <person name="de Jong P."/>
            <person name="Grimwood J."/>
            <person name="Chapman J.A."/>
            <person name="Shapiro H."/>
            <person name="Aerts A."/>
            <person name="Otillar R.P."/>
            <person name="Terry A.Y."/>
            <person name="Boore J.L."/>
            <person name="Grigoriev I.V."/>
            <person name="Lindberg D.R."/>
            <person name="Seaver E.C."/>
            <person name="Weisblat D.A."/>
            <person name="Putnam N.H."/>
            <person name="Rokhsar D.S."/>
        </authorList>
    </citation>
    <scope>NUCLEOTIDE SEQUENCE</scope>
    <source>
        <strain evidence="2 4">I ESC-2004</strain>
    </source>
</reference>
<name>R7TLI9_CAPTE</name>
<dbReference type="GO" id="GO:0005634">
    <property type="term" value="C:nucleus"/>
    <property type="evidence" value="ECO:0007669"/>
    <property type="project" value="TreeGrafter"/>
</dbReference>
<dbReference type="EMBL" id="KB309449">
    <property type="protein sequence ID" value="ELT94357.1"/>
    <property type="molecule type" value="Genomic_DNA"/>
</dbReference>
<comment type="similarity">
    <text evidence="1">Belongs to the RRN3 family.</text>
</comment>
<evidence type="ECO:0000313" key="3">
    <source>
        <dbReference type="EnsemblMetazoa" id="CapteP221291"/>
    </source>
</evidence>
<keyword evidence="4" id="KW-1185">Reference proteome</keyword>
<gene>
    <name evidence="2" type="ORF">CAPTEDRAFT_221291</name>
</gene>